<dbReference type="Proteomes" id="UP000244090">
    <property type="component" value="Unassembled WGS sequence"/>
</dbReference>
<comment type="caution">
    <text evidence="2">The sequence shown here is derived from an EMBL/GenBank/DDBJ whole genome shotgun (WGS) entry which is preliminary data.</text>
</comment>
<evidence type="ECO:0000256" key="1">
    <source>
        <dbReference type="SAM" id="Phobius"/>
    </source>
</evidence>
<feature type="transmembrane region" description="Helical" evidence="1">
    <location>
        <begin position="6"/>
        <end position="26"/>
    </location>
</feature>
<keyword evidence="1" id="KW-0812">Transmembrane</keyword>
<protein>
    <submittedName>
        <fullName evidence="2">Uncharacterized protein</fullName>
    </submittedName>
</protein>
<dbReference type="OrthoDB" id="1364040at2"/>
<sequence>MSKKNINIVLILLVLFIWGSIGYTYFVKKETTQNIMPVTKKNVLTKYTMRKDTFELTNIKNPFKKVLVTPRIVTKKTTEKTVQSQRKVTAKAIWPSITYHGYVLSKGSSRKLGIINVNGKIMKKREKDIILETIKITKIFEDSIQFQFNNSTKTIKIK</sequence>
<name>A0A2T6C706_9FLAO</name>
<reference evidence="2 3" key="1">
    <citation type="submission" date="2018-04" db="EMBL/GenBank/DDBJ databases">
        <title>Genomic Encyclopedia of Archaeal and Bacterial Type Strains, Phase II (KMG-II): from individual species to whole genera.</title>
        <authorList>
            <person name="Goeker M."/>
        </authorList>
    </citation>
    <scope>NUCLEOTIDE SEQUENCE [LARGE SCALE GENOMIC DNA]</scope>
    <source>
        <strain evidence="2 3">DSM 25731</strain>
    </source>
</reference>
<proteinExistence type="predicted"/>
<dbReference type="EMBL" id="QBKT01000001">
    <property type="protein sequence ID" value="PTX64087.1"/>
    <property type="molecule type" value="Genomic_DNA"/>
</dbReference>
<dbReference type="AlphaFoldDB" id="A0A2T6C706"/>
<keyword evidence="1" id="KW-0472">Membrane</keyword>
<keyword evidence="1" id="KW-1133">Transmembrane helix</keyword>
<dbReference type="RefSeq" id="WP_108113429.1">
    <property type="nucleotide sequence ID" value="NZ_QBKT01000001.1"/>
</dbReference>
<evidence type="ECO:0000313" key="2">
    <source>
        <dbReference type="EMBL" id="PTX64087.1"/>
    </source>
</evidence>
<evidence type="ECO:0000313" key="3">
    <source>
        <dbReference type="Proteomes" id="UP000244090"/>
    </source>
</evidence>
<organism evidence="2 3">
    <name type="scientific">Kordia periserrulae</name>
    <dbReference type="NCBI Taxonomy" id="701523"/>
    <lineage>
        <taxon>Bacteria</taxon>
        <taxon>Pseudomonadati</taxon>
        <taxon>Bacteroidota</taxon>
        <taxon>Flavobacteriia</taxon>
        <taxon>Flavobacteriales</taxon>
        <taxon>Flavobacteriaceae</taxon>
        <taxon>Kordia</taxon>
    </lineage>
</organism>
<keyword evidence="3" id="KW-1185">Reference proteome</keyword>
<accession>A0A2T6C706</accession>
<gene>
    <name evidence="2" type="ORF">C8N46_101697</name>
</gene>